<dbReference type="GO" id="GO:0005506">
    <property type="term" value="F:iron ion binding"/>
    <property type="evidence" value="ECO:0007669"/>
    <property type="project" value="UniProtKB-ARBA"/>
</dbReference>
<evidence type="ECO:0000256" key="2">
    <source>
        <dbReference type="ARBA" id="ARBA00023004"/>
    </source>
</evidence>
<gene>
    <name evidence="3" type="ORF">C4K07_3207</name>
</gene>
<dbReference type="EMBL" id="CP027750">
    <property type="protein sequence ID" value="AZE29992.1"/>
    <property type="molecule type" value="Genomic_DNA"/>
</dbReference>
<dbReference type="AlphaFoldDB" id="A0AAD0ZEX0"/>
<dbReference type="RefSeq" id="WP_009049106.1">
    <property type="nucleotide sequence ID" value="NZ_CP027719.1"/>
</dbReference>
<dbReference type="InterPro" id="IPR008775">
    <property type="entry name" value="Phytyl_CoA_dOase-like"/>
</dbReference>
<sequence length="288" mass="32036">MTTTTLPERHDYMSSGCARTYRSTAGTQPAVPAAQLDELMGQLQRDGFVVLERLFDDQQVSRMREDLLDRFSHTGRNSFEGARTQRLYAVIAKTRGCDALVEHPLILGLLDRLLAPNYLLSQLQAINILPGECAQHLHYDDAFYPMARPRPPYGAATIMALDDFTGDNGATVVIPGSHLWDGRLPTAAEQAAVLPVVMPKGSVVLFLGTLWHGGGANTTDAPRLALTAQYCEPWARQQENFILSTPRHVARQCSEHIQRMLGYSIHAPFMGMVNGMHPKRMLEEPQER</sequence>
<evidence type="ECO:0000256" key="1">
    <source>
        <dbReference type="ARBA" id="ARBA00022723"/>
    </source>
</evidence>
<dbReference type="Proteomes" id="UP000280455">
    <property type="component" value="Chromosome"/>
</dbReference>
<evidence type="ECO:0000313" key="4">
    <source>
        <dbReference type="Proteomes" id="UP000280455"/>
    </source>
</evidence>
<evidence type="ECO:0000313" key="3">
    <source>
        <dbReference type="EMBL" id="AZE29992.1"/>
    </source>
</evidence>
<accession>A0AAD0ZEX0</accession>
<dbReference type="PANTHER" id="PTHR20883:SF15">
    <property type="entry name" value="PHYTANOYL-COA DIOXYGENASE DOMAIN-CONTAINING PROTEIN 1"/>
    <property type="match status" value="1"/>
</dbReference>
<reference evidence="3 4" key="1">
    <citation type="submission" date="2018-03" db="EMBL/GenBank/DDBJ databases">
        <title>Diversity of phytobeneficial traits revealed by whole-genome analysis of worldwide-isolated phenazine-producing Pseudomonas spp.</title>
        <authorList>
            <person name="Biessy A."/>
            <person name="Novinscak A."/>
            <person name="Blom J."/>
            <person name="Leger G."/>
            <person name="Thomashow L.S."/>
            <person name="Cazorla F.M."/>
            <person name="Josic D."/>
            <person name="Filion M."/>
        </authorList>
    </citation>
    <scope>NUCLEOTIDE SEQUENCE [LARGE SCALE GENOMIC DNA]</scope>
    <source>
        <strain evidence="3 4">ChPhzS24</strain>
    </source>
</reference>
<dbReference type="GO" id="GO:0016706">
    <property type="term" value="F:2-oxoglutarate-dependent dioxygenase activity"/>
    <property type="evidence" value="ECO:0007669"/>
    <property type="project" value="UniProtKB-ARBA"/>
</dbReference>
<name>A0AAD0ZEX0_9PSED</name>
<organism evidence="3 4">
    <name type="scientific">Pseudomonas chlororaphis subsp. aureofaciens</name>
    <dbReference type="NCBI Taxonomy" id="587851"/>
    <lineage>
        <taxon>Bacteria</taxon>
        <taxon>Pseudomonadati</taxon>
        <taxon>Pseudomonadota</taxon>
        <taxon>Gammaproteobacteria</taxon>
        <taxon>Pseudomonadales</taxon>
        <taxon>Pseudomonadaceae</taxon>
        <taxon>Pseudomonas</taxon>
    </lineage>
</organism>
<keyword evidence="1" id="KW-0479">Metal-binding</keyword>
<dbReference type="Gene3D" id="2.60.120.620">
    <property type="entry name" value="q2cbj1_9rhob like domain"/>
    <property type="match status" value="1"/>
</dbReference>
<dbReference type="Pfam" id="PF05721">
    <property type="entry name" value="PhyH"/>
    <property type="match status" value="1"/>
</dbReference>
<keyword evidence="2" id="KW-0408">Iron</keyword>
<protein>
    <submittedName>
        <fullName evidence="3">MmcH</fullName>
    </submittedName>
</protein>
<proteinExistence type="predicted"/>
<dbReference type="SUPFAM" id="SSF51197">
    <property type="entry name" value="Clavaminate synthase-like"/>
    <property type="match status" value="1"/>
</dbReference>
<dbReference type="PANTHER" id="PTHR20883">
    <property type="entry name" value="PHYTANOYL-COA DIOXYGENASE DOMAIN CONTAINING 1"/>
    <property type="match status" value="1"/>
</dbReference>